<dbReference type="SUPFAM" id="SSF50978">
    <property type="entry name" value="WD40 repeat-like"/>
    <property type="match status" value="1"/>
</dbReference>
<dbReference type="GO" id="GO:0019901">
    <property type="term" value="F:protein kinase binding"/>
    <property type="evidence" value="ECO:0007669"/>
    <property type="project" value="TreeGrafter"/>
</dbReference>
<evidence type="ECO:0000313" key="1">
    <source>
        <dbReference type="EMBL" id="CAB4026253.1"/>
    </source>
</evidence>
<reference evidence="1" key="1">
    <citation type="submission" date="2020-04" db="EMBL/GenBank/DDBJ databases">
        <authorList>
            <person name="Alioto T."/>
            <person name="Alioto T."/>
            <person name="Gomez Garrido J."/>
        </authorList>
    </citation>
    <scope>NUCLEOTIDE SEQUENCE</scope>
    <source>
        <strain evidence="1">A484AB</strain>
    </source>
</reference>
<sequence>MLQSQAGRCIVHTVRKGHFVRMLNFSPSSQVELPKLRNLALSKFGDIIFSTWEENKMSRVHKFSVNGKMLKCIHIKDEVTALIVRDNYVLMGTATGTLSVKHLHSLDNHRSLDVRVKICTINMQIDEDSHIFLGVKDGQLLVFSVDSTD</sequence>
<accession>A0A6S7KDG0</accession>
<dbReference type="PANTHER" id="PTHR13743">
    <property type="entry name" value="BEIGE/BEACH-RELATED"/>
    <property type="match status" value="1"/>
</dbReference>
<dbReference type="PANTHER" id="PTHR13743:SF112">
    <property type="entry name" value="BEACH DOMAIN-CONTAINING PROTEIN"/>
    <property type="match status" value="1"/>
</dbReference>
<dbReference type="InterPro" id="IPR036322">
    <property type="entry name" value="WD40_repeat_dom_sf"/>
</dbReference>
<dbReference type="OrthoDB" id="26681at2759"/>
<protein>
    <submittedName>
        <fullName evidence="1">Neurobeachin 2 isoform X2</fullName>
    </submittedName>
</protein>
<evidence type="ECO:0000313" key="2">
    <source>
        <dbReference type="Proteomes" id="UP001152795"/>
    </source>
</evidence>
<dbReference type="InterPro" id="IPR046851">
    <property type="entry name" value="NBCH_WD40"/>
</dbReference>
<dbReference type="GO" id="GO:0016020">
    <property type="term" value="C:membrane"/>
    <property type="evidence" value="ECO:0007669"/>
    <property type="project" value="TreeGrafter"/>
</dbReference>
<name>A0A6S7KDG0_PARCT</name>
<organism evidence="1 2">
    <name type="scientific">Paramuricea clavata</name>
    <name type="common">Red gorgonian</name>
    <name type="synonym">Violescent sea-whip</name>
    <dbReference type="NCBI Taxonomy" id="317549"/>
    <lineage>
        <taxon>Eukaryota</taxon>
        <taxon>Metazoa</taxon>
        <taxon>Cnidaria</taxon>
        <taxon>Anthozoa</taxon>
        <taxon>Octocorallia</taxon>
        <taxon>Malacalcyonacea</taxon>
        <taxon>Plexauridae</taxon>
        <taxon>Paramuricea</taxon>
    </lineage>
</organism>
<dbReference type="GO" id="GO:0005829">
    <property type="term" value="C:cytosol"/>
    <property type="evidence" value="ECO:0007669"/>
    <property type="project" value="TreeGrafter"/>
</dbReference>
<dbReference type="Pfam" id="PF20426">
    <property type="entry name" value="NBCH_WD40"/>
    <property type="match status" value="1"/>
</dbReference>
<dbReference type="Proteomes" id="UP001152795">
    <property type="component" value="Unassembled WGS sequence"/>
</dbReference>
<proteinExistence type="predicted"/>
<dbReference type="InterPro" id="IPR050865">
    <property type="entry name" value="BEACH_Domain"/>
</dbReference>
<dbReference type="GO" id="GO:0008104">
    <property type="term" value="P:intracellular protein localization"/>
    <property type="evidence" value="ECO:0007669"/>
    <property type="project" value="TreeGrafter"/>
</dbReference>
<dbReference type="EMBL" id="CACRXK020014098">
    <property type="protein sequence ID" value="CAB4026253.1"/>
    <property type="molecule type" value="Genomic_DNA"/>
</dbReference>
<gene>
    <name evidence="1" type="ORF">PACLA_8A076043</name>
</gene>
<dbReference type="AlphaFoldDB" id="A0A6S7KDG0"/>
<comment type="caution">
    <text evidence="1">The sequence shown here is derived from an EMBL/GenBank/DDBJ whole genome shotgun (WGS) entry which is preliminary data.</text>
</comment>
<keyword evidence="2" id="KW-1185">Reference proteome</keyword>